<dbReference type="InterPro" id="IPR029759">
    <property type="entry name" value="GPX_AS"/>
</dbReference>
<dbReference type="RefSeq" id="WP_021016347.1">
    <property type="nucleotide sequence ID" value="NZ_CP025084.1"/>
</dbReference>
<dbReference type="PANTHER" id="PTHR11592">
    <property type="entry name" value="GLUTATHIONE PEROXIDASE"/>
    <property type="match status" value="1"/>
</dbReference>
<evidence type="ECO:0000313" key="8">
    <source>
        <dbReference type="Proteomes" id="UP000233778"/>
    </source>
</evidence>
<dbReference type="FunFam" id="3.40.30.10:FF:000010">
    <property type="entry name" value="Glutathione peroxidase"/>
    <property type="match status" value="1"/>
</dbReference>
<dbReference type="HAMAP" id="MF_02061">
    <property type="entry name" value="Thiored_glutath_peroxid"/>
    <property type="match status" value="1"/>
</dbReference>
<organism evidence="6 7">
    <name type="scientific">Serratia sp. (strain ATCC 39006)</name>
    <name type="common">Prodigiosinella confusarubida</name>
    <dbReference type="NCBI Taxonomy" id="104623"/>
    <lineage>
        <taxon>Bacteria</taxon>
        <taxon>Pseudomonadati</taxon>
        <taxon>Pseudomonadota</taxon>
        <taxon>Gammaproteobacteria</taxon>
        <taxon>Enterobacterales</taxon>
        <taxon>Pectobacteriaceae</taxon>
        <taxon>Prodigiosinella</taxon>
    </lineage>
</organism>
<evidence type="ECO:0000256" key="1">
    <source>
        <dbReference type="ARBA" id="ARBA00022559"/>
    </source>
</evidence>
<gene>
    <name evidence="3" type="primary">btuE</name>
    <name evidence="5" type="ORF">CWC46_11930</name>
    <name evidence="6" type="ORF">Ser39006_011935</name>
</gene>
<protein>
    <recommendedName>
        <fullName evidence="3">Thioredoxin/glutathione peroxidase BtuE</fullName>
        <ecNumber evidence="3">1.11.1.24</ecNumber>
        <ecNumber evidence="3">1.11.1.9</ecNumber>
    </recommendedName>
</protein>
<dbReference type="Proteomes" id="UP000017700">
    <property type="component" value="Chromosome"/>
</dbReference>
<dbReference type="InterPro" id="IPR036249">
    <property type="entry name" value="Thioredoxin-like_sf"/>
</dbReference>
<evidence type="ECO:0000256" key="3">
    <source>
        <dbReference type="HAMAP-Rule" id="MF_02061"/>
    </source>
</evidence>
<dbReference type="PROSITE" id="PS00460">
    <property type="entry name" value="GLUTATHIONE_PEROXID_1"/>
    <property type="match status" value="1"/>
</dbReference>
<reference evidence="6" key="4">
    <citation type="submission" date="2017-11" db="EMBL/GenBank/DDBJ databases">
        <title>Complete genome sequence of Serratia sp. ATCC 39006.</title>
        <authorList>
            <person name="Hampton H.G."/>
            <person name="Jackson S.A."/>
            <person name="Jauregui R."/>
            <person name="Poulter G.T.M."/>
            <person name="Salmond G.P.C."/>
            <person name="Fineran P.C."/>
        </authorList>
    </citation>
    <scope>NUCLEOTIDE SEQUENCE</scope>
    <source>
        <strain evidence="6">ATCC 39006</strain>
    </source>
</reference>
<feature type="active site" evidence="3 4">
    <location>
        <position position="37"/>
    </location>
</feature>
<evidence type="ECO:0000256" key="2">
    <source>
        <dbReference type="ARBA" id="ARBA00023002"/>
    </source>
</evidence>
<comment type="function">
    <text evidence="3">Non-specific peroxidase that can use thioredoxin or glutathione as a reducing agent.</text>
</comment>
<dbReference type="EMBL" id="CP025084">
    <property type="protein sequence ID" value="AUH04772.1"/>
    <property type="molecule type" value="Genomic_DNA"/>
</dbReference>
<dbReference type="InterPro" id="IPR000889">
    <property type="entry name" value="Glutathione_peroxidase"/>
</dbReference>
<dbReference type="GO" id="GO:0140824">
    <property type="term" value="F:thioredoxin-dependent peroxiredoxin activity"/>
    <property type="evidence" value="ECO:0007669"/>
    <property type="project" value="UniProtKB-EC"/>
</dbReference>
<dbReference type="PIRSF" id="PIRSF000303">
    <property type="entry name" value="Glutathion_perox"/>
    <property type="match status" value="1"/>
</dbReference>
<dbReference type="STRING" id="104623.Ser39006_03084"/>
<comment type="catalytic activity">
    <reaction evidence="3">
        <text>a hydroperoxide + [thioredoxin]-dithiol = an alcohol + [thioredoxin]-disulfide + H2O</text>
        <dbReference type="Rhea" id="RHEA:62620"/>
        <dbReference type="Rhea" id="RHEA-COMP:10698"/>
        <dbReference type="Rhea" id="RHEA-COMP:10700"/>
        <dbReference type="ChEBI" id="CHEBI:15377"/>
        <dbReference type="ChEBI" id="CHEBI:29950"/>
        <dbReference type="ChEBI" id="CHEBI:30879"/>
        <dbReference type="ChEBI" id="CHEBI:35924"/>
        <dbReference type="ChEBI" id="CHEBI:50058"/>
        <dbReference type="EC" id="1.11.1.24"/>
    </reaction>
</comment>
<dbReference type="InterPro" id="IPR033674">
    <property type="entry name" value="BtuE"/>
</dbReference>
<evidence type="ECO:0000313" key="6">
    <source>
        <dbReference type="EMBL" id="AUH04772.1"/>
    </source>
</evidence>
<accession>A0A2I5T7G5</accession>
<dbReference type="Pfam" id="PF00255">
    <property type="entry name" value="GSHPx"/>
    <property type="match status" value="1"/>
</dbReference>
<keyword evidence="1 3" id="KW-0575">Peroxidase</keyword>
<comment type="similarity">
    <text evidence="3">Belongs to the glutathione peroxidase family. BtuE subfamily.</text>
</comment>
<dbReference type="EMBL" id="CP025085">
    <property type="protein sequence ID" value="AUH00452.1"/>
    <property type="molecule type" value="Genomic_DNA"/>
</dbReference>
<reference evidence="6" key="2">
    <citation type="submission" date="2013-09" db="EMBL/GenBank/DDBJ databases">
        <authorList>
            <person name="Wang G."/>
            <person name="Yang Y."/>
            <person name="Su Y."/>
        </authorList>
    </citation>
    <scope>NUCLEOTIDE SEQUENCE</scope>
    <source>
        <strain evidence="6">ATCC 39006</strain>
    </source>
</reference>
<evidence type="ECO:0000313" key="5">
    <source>
        <dbReference type="EMBL" id="AUH00452.1"/>
    </source>
</evidence>
<dbReference type="CDD" id="cd00340">
    <property type="entry name" value="GSH_Peroxidase"/>
    <property type="match status" value="1"/>
</dbReference>
<evidence type="ECO:0000313" key="7">
    <source>
        <dbReference type="Proteomes" id="UP000017700"/>
    </source>
</evidence>
<dbReference type="EC" id="1.11.1.9" evidence="3"/>
<dbReference type="GO" id="GO:0004602">
    <property type="term" value="F:glutathione peroxidase activity"/>
    <property type="evidence" value="ECO:0007669"/>
    <property type="project" value="UniProtKB-UniRule"/>
</dbReference>
<dbReference type="PRINTS" id="PR01011">
    <property type="entry name" value="GLUTPROXDASE"/>
</dbReference>
<dbReference type="PANTHER" id="PTHR11592:SF40">
    <property type="entry name" value="THIOREDOXIN_GLUTATHIONE PEROXIDASE BTUE"/>
    <property type="match status" value="1"/>
</dbReference>
<dbReference type="Gene3D" id="3.40.30.10">
    <property type="entry name" value="Glutaredoxin"/>
    <property type="match status" value="1"/>
</dbReference>
<reference evidence="5 8" key="3">
    <citation type="submission" date="2017-11" db="EMBL/GenBank/DDBJ databases">
        <title>Complete genome sequence of Serratia sp. ATCC 39006 LacA.</title>
        <authorList>
            <person name="Hampton H.G."/>
            <person name="Jackson S.A."/>
            <person name="Jauregui R."/>
            <person name="Poulter G.T.M."/>
            <person name="Salmond G.P.C."/>
            <person name="Fineran P.C."/>
        </authorList>
    </citation>
    <scope>NUCLEOTIDE SEQUENCE [LARGE SCALE GENOMIC DNA]</scope>
    <source>
        <strain evidence="5 8">ATCC 39006</strain>
    </source>
</reference>
<dbReference type="Proteomes" id="UP000233778">
    <property type="component" value="Chromosome"/>
</dbReference>
<dbReference type="PROSITE" id="PS51355">
    <property type="entry name" value="GLUTATHIONE_PEROXID_3"/>
    <property type="match status" value="1"/>
</dbReference>
<dbReference type="EC" id="1.11.1.24" evidence="3"/>
<dbReference type="GO" id="GO:0034599">
    <property type="term" value="P:cellular response to oxidative stress"/>
    <property type="evidence" value="ECO:0007669"/>
    <property type="project" value="TreeGrafter"/>
</dbReference>
<keyword evidence="2 3" id="KW-0560">Oxidoreductase</keyword>
<comment type="catalytic activity">
    <reaction evidence="3">
        <text>2 glutathione + H2O2 = glutathione disulfide + 2 H2O</text>
        <dbReference type="Rhea" id="RHEA:16833"/>
        <dbReference type="ChEBI" id="CHEBI:15377"/>
        <dbReference type="ChEBI" id="CHEBI:16240"/>
        <dbReference type="ChEBI" id="CHEBI:57925"/>
        <dbReference type="ChEBI" id="CHEBI:58297"/>
        <dbReference type="EC" id="1.11.1.9"/>
    </reaction>
</comment>
<dbReference type="SUPFAM" id="SSF52833">
    <property type="entry name" value="Thioredoxin-like"/>
    <property type="match status" value="1"/>
</dbReference>
<dbReference type="KEGG" id="serq:CWC46_11930"/>
<name>A0A2I5T7G5_SERS3</name>
<evidence type="ECO:0000256" key="4">
    <source>
        <dbReference type="PIRSR" id="PIRSR000303-1"/>
    </source>
</evidence>
<proteinExistence type="inferred from homology"/>
<dbReference type="KEGG" id="sera:Ser39006_011935"/>
<keyword evidence="7" id="KW-1185">Reference proteome</keyword>
<dbReference type="NCBIfam" id="NF007900">
    <property type="entry name" value="PRK10606.1"/>
    <property type="match status" value="1"/>
</dbReference>
<sequence>MSNDLYSIPLRTIDGRETTLADWQNSVILVVNVASQCGLTKQYEGLEALYETYKARGFVVLGFPSNEFAGQEPGSDEEIQTFCRGTFGVQFPMFSKIEVNGMGRHPLYRLLIEAQPQALRPDDSEFYERRISRGQGPAHAEDILWNFEKFLINRQGQVIQRFSPDMTPDDTMIVNAITRALAE</sequence>
<dbReference type="AlphaFoldDB" id="A0A2I5T7G5"/>
<reference evidence="6 7" key="1">
    <citation type="journal article" date="2013" name="Genome Announc.">
        <title>Draft genome sequence of Serratia sp. strain ATCC 39006, a model bacterium for analysis of the biosynthesis and regulation of prodigiosin, a carbapenem, and gas vesicles.</title>
        <authorList>
            <person name="Fineran P.C."/>
            <person name="Iglesias Cans M.C."/>
            <person name="Ramsay J.P."/>
            <person name="Wilf N.M."/>
            <person name="Cossyleon D."/>
            <person name="McNeil M.B."/>
            <person name="Williamson N.R."/>
            <person name="Monson R.E."/>
            <person name="Becher S.A."/>
            <person name="Stanton J.A."/>
            <person name="Brugger K."/>
            <person name="Brown S.D."/>
            <person name="Salmond G.P."/>
        </authorList>
    </citation>
    <scope>NUCLEOTIDE SEQUENCE [LARGE SCALE GENOMIC DNA]</scope>
    <source>
        <strain evidence="6">ATCC 39006</strain>
        <strain evidence="7">ATCC 39006 / SC 11482</strain>
    </source>
</reference>
<dbReference type="OrthoDB" id="9785502at2"/>